<reference evidence="2" key="1">
    <citation type="submission" date="2021-03" db="EMBL/GenBank/DDBJ databases">
        <title>novel species isolated from a fishpond in China.</title>
        <authorList>
            <person name="Lu H."/>
            <person name="Cai Z."/>
        </authorList>
    </citation>
    <scope>NUCLEOTIDE SEQUENCE</scope>
    <source>
        <strain evidence="2">JCM 30855</strain>
    </source>
</reference>
<organism evidence="2 3">
    <name type="scientific">Bowmanella dokdonensis</name>
    <dbReference type="NCBI Taxonomy" id="751969"/>
    <lineage>
        <taxon>Bacteria</taxon>
        <taxon>Pseudomonadati</taxon>
        <taxon>Pseudomonadota</taxon>
        <taxon>Gammaproteobacteria</taxon>
        <taxon>Alteromonadales</taxon>
        <taxon>Alteromonadaceae</taxon>
        <taxon>Bowmanella</taxon>
    </lineage>
</organism>
<feature type="repeat" description="TPR" evidence="1">
    <location>
        <begin position="189"/>
        <end position="222"/>
    </location>
</feature>
<evidence type="ECO:0000313" key="2">
    <source>
        <dbReference type="EMBL" id="MBN7824171.1"/>
    </source>
</evidence>
<dbReference type="EMBL" id="JAFKCV010000001">
    <property type="protein sequence ID" value="MBN7824171.1"/>
    <property type="molecule type" value="Genomic_DNA"/>
</dbReference>
<evidence type="ECO:0000256" key="1">
    <source>
        <dbReference type="PROSITE-ProRule" id="PRU00339"/>
    </source>
</evidence>
<dbReference type="Pfam" id="PF13181">
    <property type="entry name" value="TPR_8"/>
    <property type="match status" value="1"/>
</dbReference>
<dbReference type="Proteomes" id="UP000664654">
    <property type="component" value="Unassembled WGS sequence"/>
</dbReference>
<dbReference type="AlphaFoldDB" id="A0A939DLU9"/>
<dbReference type="Gene3D" id="1.25.40.10">
    <property type="entry name" value="Tetratricopeptide repeat domain"/>
    <property type="match status" value="2"/>
</dbReference>
<dbReference type="SMART" id="SM00028">
    <property type="entry name" value="TPR"/>
    <property type="match status" value="3"/>
</dbReference>
<gene>
    <name evidence="2" type="ORF">J0A66_02925</name>
</gene>
<proteinExistence type="predicted"/>
<dbReference type="InterPro" id="IPR011990">
    <property type="entry name" value="TPR-like_helical_dom_sf"/>
</dbReference>
<comment type="caution">
    <text evidence="2">The sequence shown here is derived from an EMBL/GenBank/DDBJ whole genome shotgun (WGS) entry which is preliminary data.</text>
</comment>
<dbReference type="PROSITE" id="PS50005">
    <property type="entry name" value="TPR"/>
    <property type="match status" value="1"/>
</dbReference>
<evidence type="ECO:0008006" key="4">
    <source>
        <dbReference type="Google" id="ProtNLM"/>
    </source>
</evidence>
<dbReference type="SUPFAM" id="SSF48452">
    <property type="entry name" value="TPR-like"/>
    <property type="match status" value="1"/>
</dbReference>
<keyword evidence="1" id="KW-0802">TPR repeat</keyword>
<sequence length="316" mass="35115">MTLITLVFCGLAQASLEEAKVAYEQNDSEQALILLEKLEPSVEALVLQARIWLDRDLDEAEELIDAAVEQAPNHAGAHYVRGMVMGNQASNSFLSAISYAGKSLDSFKKAVELAPEDVAYRQGLASFYLQAPGIAGGDPELALEQIEALEKLDSKAALETRLNYLAAKEDEQGYGQQMQQAIAEYGDLPDFYFQAGMTLQREENFSGAMEYFRQAVAKTPSNDESRLAWFNALYQIGRTAVISQENVPEGIAALQRFLNETPAKRGIPEAHWARFRLANLYQLSNQDEQAKAIYLALNQIEDDKLASQVKKKLKKL</sequence>
<evidence type="ECO:0000313" key="3">
    <source>
        <dbReference type="Proteomes" id="UP000664654"/>
    </source>
</evidence>
<name>A0A939DLU9_9ALTE</name>
<dbReference type="RefSeq" id="WP_206572258.1">
    <property type="nucleotide sequence ID" value="NZ_JAFKCV010000001.1"/>
</dbReference>
<dbReference type="InterPro" id="IPR019734">
    <property type="entry name" value="TPR_rpt"/>
</dbReference>
<accession>A0A939DLU9</accession>
<protein>
    <recommendedName>
        <fullName evidence="4">Tetratricopeptide repeat protein</fullName>
    </recommendedName>
</protein>
<keyword evidence="3" id="KW-1185">Reference proteome</keyword>